<protein>
    <submittedName>
        <fullName evidence="1">DUF1217 domain-containing protein</fullName>
    </submittedName>
</protein>
<dbReference type="Pfam" id="PF06748">
    <property type="entry name" value="DUF1217"/>
    <property type="match status" value="1"/>
</dbReference>
<evidence type="ECO:0000313" key="2">
    <source>
        <dbReference type="Proteomes" id="UP000298631"/>
    </source>
</evidence>
<keyword evidence="2" id="KW-1185">Reference proteome</keyword>
<dbReference type="SUPFAM" id="SSF158837">
    <property type="entry name" value="AGR C 984p-like"/>
    <property type="match status" value="1"/>
</dbReference>
<dbReference type="OrthoDB" id="7824597at2"/>
<dbReference type="EMBL" id="CP039964">
    <property type="protein sequence ID" value="QCO55320.1"/>
    <property type="molecule type" value="Genomic_DNA"/>
</dbReference>
<dbReference type="KEGG" id="pseb:EOK75_05750"/>
<dbReference type="RefSeq" id="WP_137193003.1">
    <property type="nucleotide sequence ID" value="NZ_CP039964.1"/>
</dbReference>
<organism evidence="1 2">
    <name type="scientific">Pseudorhodobacter turbinis</name>
    <dbReference type="NCBI Taxonomy" id="2500533"/>
    <lineage>
        <taxon>Bacteria</taxon>
        <taxon>Pseudomonadati</taxon>
        <taxon>Pseudomonadota</taxon>
        <taxon>Alphaproteobacteria</taxon>
        <taxon>Rhodobacterales</taxon>
        <taxon>Paracoccaceae</taxon>
        <taxon>Pseudorhodobacter</taxon>
    </lineage>
</organism>
<dbReference type="Gene3D" id="1.10.3700.10">
    <property type="entry name" value="AGR C 984p-like"/>
    <property type="match status" value="1"/>
</dbReference>
<evidence type="ECO:0000313" key="1">
    <source>
        <dbReference type="EMBL" id="QCO55320.1"/>
    </source>
</evidence>
<reference evidence="1 2" key="1">
    <citation type="submission" date="2019-05" db="EMBL/GenBank/DDBJ databases">
        <title>Pseudorhodobacter turbinis sp. nov., isolated from the gut of the Korean turban shell.</title>
        <authorList>
            <person name="Jeong Y.-S."/>
            <person name="Kang W.-R."/>
            <person name="Bae J.-W."/>
        </authorList>
    </citation>
    <scope>NUCLEOTIDE SEQUENCE [LARGE SCALE GENOMIC DNA]</scope>
    <source>
        <strain evidence="1 2">S12M18</strain>
    </source>
</reference>
<name>A0A4P8EE74_9RHOB</name>
<dbReference type="Proteomes" id="UP000298631">
    <property type="component" value="Chromosome"/>
</dbReference>
<proteinExistence type="predicted"/>
<sequence length="263" mass="28714">MSFSPVVPFSGYSGWAFLKRTLPEQKEAFQASATLARDEDYFRAKIGSIQTAEDLVSDHRLLTVALGAFGLDDDINNRFFIKKVLKDGTLDSSALGNKLADKQYLALSASFGFGDSAIPSTQNPGFADEILTAYQDRQFETAVGEQDENLRFALNAERELAVLASRDSSEDTKWFTVMGNEPLRQVFEKALGLPSSFATLDLDMQLKTLKAKTEKAFGDSSVAQFSDPANLDDLVKKFLIRSEAMASFSSTSGASIALTLLQG</sequence>
<dbReference type="InterPro" id="IPR010626">
    <property type="entry name" value="DUF1217"/>
</dbReference>
<accession>A0A4P8EE74</accession>
<gene>
    <name evidence="1" type="ORF">EOK75_05750</name>
</gene>
<dbReference type="InterPro" id="IPR023157">
    <property type="entry name" value="AGR-C-984p-like_sf"/>
</dbReference>
<dbReference type="AlphaFoldDB" id="A0A4P8EE74"/>